<evidence type="ECO:0000256" key="3">
    <source>
        <dbReference type="ARBA" id="ARBA00023015"/>
    </source>
</evidence>
<dbReference type="PRINTS" id="PR00037">
    <property type="entry name" value="HTHLACR"/>
</dbReference>
<dbReference type="InterPro" id="IPR014036">
    <property type="entry name" value="DeoR-like_C"/>
</dbReference>
<dbReference type="SUPFAM" id="SSF46785">
    <property type="entry name" value="Winged helix' DNA-binding domain"/>
    <property type="match status" value="1"/>
</dbReference>
<dbReference type="InterPro" id="IPR018356">
    <property type="entry name" value="Tscrpt_reg_HTH_DeoR_CS"/>
</dbReference>
<evidence type="ECO:0000256" key="6">
    <source>
        <dbReference type="ARBA" id="ARBA00024937"/>
    </source>
</evidence>
<evidence type="ECO:0000313" key="8">
    <source>
        <dbReference type="EMBL" id="MFD1362373.1"/>
    </source>
</evidence>
<keyword evidence="4 8" id="KW-0238">DNA-binding</keyword>
<organism evidence="8 9">
    <name type="scientific">Lentibacillus salinarum</name>
    <dbReference type="NCBI Taxonomy" id="446820"/>
    <lineage>
        <taxon>Bacteria</taxon>
        <taxon>Bacillati</taxon>
        <taxon>Bacillota</taxon>
        <taxon>Bacilli</taxon>
        <taxon>Bacillales</taxon>
        <taxon>Bacillaceae</taxon>
        <taxon>Lentibacillus</taxon>
    </lineage>
</organism>
<dbReference type="InterPro" id="IPR001034">
    <property type="entry name" value="DeoR_HTH"/>
</dbReference>
<gene>
    <name evidence="8" type="ORF">ACFQ4A_11970</name>
</gene>
<comment type="function">
    <text evidence="6">Repressor of the lactose catabolism operon. Galactose-6-phosphate is the inducer.</text>
</comment>
<dbReference type="InterPro" id="IPR036390">
    <property type="entry name" value="WH_DNA-bd_sf"/>
</dbReference>
<proteinExistence type="predicted"/>
<dbReference type="Pfam" id="PF00455">
    <property type="entry name" value="DeoRC"/>
    <property type="match status" value="1"/>
</dbReference>
<dbReference type="InterPro" id="IPR050313">
    <property type="entry name" value="Carb_Metab_HTH_regulators"/>
</dbReference>
<evidence type="ECO:0000259" key="7">
    <source>
        <dbReference type="PROSITE" id="PS51000"/>
    </source>
</evidence>
<evidence type="ECO:0000256" key="1">
    <source>
        <dbReference type="ARBA" id="ARBA00021390"/>
    </source>
</evidence>
<keyword evidence="3" id="KW-0805">Transcription regulation</keyword>
<dbReference type="PANTHER" id="PTHR30363">
    <property type="entry name" value="HTH-TYPE TRANSCRIPTIONAL REGULATOR SRLR-RELATED"/>
    <property type="match status" value="1"/>
</dbReference>
<dbReference type="Proteomes" id="UP001597178">
    <property type="component" value="Unassembled WGS sequence"/>
</dbReference>
<dbReference type="InterPro" id="IPR036388">
    <property type="entry name" value="WH-like_DNA-bd_sf"/>
</dbReference>
<dbReference type="PROSITE" id="PS51000">
    <property type="entry name" value="HTH_DEOR_2"/>
    <property type="match status" value="1"/>
</dbReference>
<dbReference type="SMART" id="SM01134">
    <property type="entry name" value="DeoRC"/>
    <property type="match status" value="1"/>
</dbReference>
<keyword evidence="9" id="KW-1185">Reference proteome</keyword>
<evidence type="ECO:0000256" key="5">
    <source>
        <dbReference type="ARBA" id="ARBA00023163"/>
    </source>
</evidence>
<dbReference type="PROSITE" id="PS00894">
    <property type="entry name" value="HTH_DEOR_1"/>
    <property type="match status" value="1"/>
</dbReference>
<dbReference type="RefSeq" id="WP_382400851.1">
    <property type="nucleotide sequence ID" value="NZ_JBHTNH010000025.1"/>
</dbReference>
<evidence type="ECO:0000256" key="2">
    <source>
        <dbReference type="ARBA" id="ARBA00022491"/>
    </source>
</evidence>
<evidence type="ECO:0000256" key="4">
    <source>
        <dbReference type="ARBA" id="ARBA00023125"/>
    </source>
</evidence>
<feature type="domain" description="HTH deoR-type" evidence="7">
    <location>
        <begin position="3"/>
        <end position="58"/>
    </location>
</feature>
<reference evidence="9" key="1">
    <citation type="journal article" date="2019" name="Int. J. Syst. Evol. Microbiol.">
        <title>The Global Catalogue of Microorganisms (GCM) 10K type strain sequencing project: providing services to taxonomists for standard genome sequencing and annotation.</title>
        <authorList>
            <consortium name="The Broad Institute Genomics Platform"/>
            <consortium name="The Broad Institute Genome Sequencing Center for Infectious Disease"/>
            <person name="Wu L."/>
            <person name="Ma J."/>
        </authorList>
    </citation>
    <scope>NUCLEOTIDE SEQUENCE [LARGE SCALE GENOMIC DNA]</scope>
    <source>
        <strain evidence="9">CCUG 54822</strain>
    </source>
</reference>
<comment type="caution">
    <text evidence="8">The sequence shown here is derived from an EMBL/GenBank/DDBJ whole genome shotgun (WGS) entry which is preliminary data.</text>
</comment>
<keyword evidence="2" id="KW-0678">Repressor</keyword>
<dbReference type="Pfam" id="PF08220">
    <property type="entry name" value="HTH_DeoR"/>
    <property type="match status" value="1"/>
</dbReference>
<sequence length="259" mass="30337">MIREQRLNKIKQFLEKNNFIQISDIKEMFNVTEMTIRRDLQFLENEGVLEKIHGGAKRKKEITDRELSHIEKSSLFIEEKKYIAKIASSLINTNDTVYIGAGTTNEFIYDYLDINFAKVITNSLQVFEKFKNDDKFEVILVGGKYRERTGAFVGSFTIDTIKKIRVKKAFIGVNGVYGDAVYNYNDEEGDIQSMMLDNSYEKYILCDHSKIDKEDFYSFYRLSRFNALITDTKLDKSLIDKYSDYTKIINYNEGFKEDK</sequence>
<protein>
    <recommendedName>
        <fullName evidence="1">Lactose phosphotransferase system repressor</fullName>
    </recommendedName>
</protein>
<keyword evidence="5" id="KW-0804">Transcription</keyword>
<dbReference type="SUPFAM" id="SSF100950">
    <property type="entry name" value="NagB/RpiA/CoA transferase-like"/>
    <property type="match status" value="1"/>
</dbReference>
<name>A0ABW3ZVV9_9BACI</name>
<dbReference type="InterPro" id="IPR037171">
    <property type="entry name" value="NagB/RpiA_transferase-like"/>
</dbReference>
<accession>A0ABW3ZVV9</accession>
<dbReference type="GO" id="GO:0003677">
    <property type="term" value="F:DNA binding"/>
    <property type="evidence" value="ECO:0007669"/>
    <property type="project" value="UniProtKB-KW"/>
</dbReference>
<dbReference type="SMART" id="SM00420">
    <property type="entry name" value="HTH_DEOR"/>
    <property type="match status" value="1"/>
</dbReference>
<evidence type="ECO:0000313" key="9">
    <source>
        <dbReference type="Proteomes" id="UP001597178"/>
    </source>
</evidence>
<dbReference type="PANTHER" id="PTHR30363:SF4">
    <property type="entry name" value="GLYCEROL-3-PHOSPHATE REGULON REPRESSOR"/>
    <property type="match status" value="1"/>
</dbReference>
<dbReference type="EMBL" id="JBHTNH010000025">
    <property type="protein sequence ID" value="MFD1362373.1"/>
    <property type="molecule type" value="Genomic_DNA"/>
</dbReference>
<dbReference type="Gene3D" id="1.10.10.10">
    <property type="entry name" value="Winged helix-like DNA-binding domain superfamily/Winged helix DNA-binding domain"/>
    <property type="match status" value="1"/>
</dbReference>